<evidence type="ECO:0000313" key="8">
    <source>
        <dbReference type="EMBL" id="KIJ64308.1"/>
    </source>
</evidence>
<dbReference type="CDD" id="cd23507">
    <property type="entry name" value="hydrophobin_I"/>
    <property type="match status" value="1"/>
</dbReference>
<keyword evidence="3 7" id="KW-0134">Cell wall</keyword>
<protein>
    <recommendedName>
        <fullName evidence="7">Hydrophobin</fullName>
    </recommendedName>
</protein>
<dbReference type="EMBL" id="KN839847">
    <property type="protein sequence ID" value="KIJ64308.1"/>
    <property type="molecule type" value="Genomic_DNA"/>
</dbReference>
<feature type="chain" id="PRO_5013984351" description="Hydrophobin" evidence="7">
    <location>
        <begin position="22"/>
        <end position="117"/>
    </location>
</feature>
<dbReference type="Pfam" id="PF01185">
    <property type="entry name" value="Hydrophobin"/>
    <property type="match status" value="1"/>
</dbReference>
<reference evidence="8 9" key="1">
    <citation type="submission" date="2014-04" db="EMBL/GenBank/DDBJ databases">
        <title>Evolutionary Origins and Diversification of the Mycorrhizal Mutualists.</title>
        <authorList>
            <consortium name="DOE Joint Genome Institute"/>
            <consortium name="Mycorrhizal Genomics Consortium"/>
            <person name="Kohler A."/>
            <person name="Kuo A."/>
            <person name="Nagy L.G."/>
            <person name="Floudas D."/>
            <person name="Copeland A."/>
            <person name="Barry K.W."/>
            <person name="Cichocki N."/>
            <person name="Veneault-Fourrey C."/>
            <person name="LaButti K."/>
            <person name="Lindquist E.A."/>
            <person name="Lipzen A."/>
            <person name="Lundell T."/>
            <person name="Morin E."/>
            <person name="Murat C."/>
            <person name="Riley R."/>
            <person name="Ohm R."/>
            <person name="Sun H."/>
            <person name="Tunlid A."/>
            <person name="Henrissat B."/>
            <person name="Grigoriev I.V."/>
            <person name="Hibbett D.S."/>
            <person name="Martin F."/>
        </authorList>
    </citation>
    <scope>NUCLEOTIDE SEQUENCE [LARGE SCALE GENOMIC DNA]</scope>
    <source>
        <strain evidence="8 9">MD-312</strain>
    </source>
</reference>
<keyword evidence="5 7" id="KW-0732">Signal</keyword>
<evidence type="ECO:0000256" key="4">
    <source>
        <dbReference type="ARBA" id="ARBA00022525"/>
    </source>
</evidence>
<comment type="similarity">
    <text evidence="2 7">Belongs to the fungal hydrophobin family.</text>
</comment>
<evidence type="ECO:0000256" key="1">
    <source>
        <dbReference type="ARBA" id="ARBA00004191"/>
    </source>
</evidence>
<evidence type="ECO:0000313" key="9">
    <source>
        <dbReference type="Proteomes" id="UP000053820"/>
    </source>
</evidence>
<comment type="subcellular location">
    <subcellularLocation>
        <location evidence="1 7">Secreted</location>
        <location evidence="1 7">Cell wall</location>
    </subcellularLocation>
</comment>
<gene>
    <name evidence="8" type="ORF">HYDPIDRAFT_90626</name>
</gene>
<dbReference type="AlphaFoldDB" id="A0A0C9W9C3"/>
<evidence type="ECO:0000256" key="6">
    <source>
        <dbReference type="ARBA" id="ARBA00023157"/>
    </source>
</evidence>
<organism evidence="8 9">
    <name type="scientific">Hydnomerulius pinastri MD-312</name>
    <dbReference type="NCBI Taxonomy" id="994086"/>
    <lineage>
        <taxon>Eukaryota</taxon>
        <taxon>Fungi</taxon>
        <taxon>Dikarya</taxon>
        <taxon>Basidiomycota</taxon>
        <taxon>Agaricomycotina</taxon>
        <taxon>Agaricomycetes</taxon>
        <taxon>Agaricomycetidae</taxon>
        <taxon>Boletales</taxon>
        <taxon>Boletales incertae sedis</taxon>
        <taxon>Leucogyrophana</taxon>
    </lineage>
</organism>
<dbReference type="PROSITE" id="PS00956">
    <property type="entry name" value="HYDROPHOBIN"/>
    <property type="match status" value="1"/>
</dbReference>
<dbReference type="GO" id="GO:0005199">
    <property type="term" value="F:structural constituent of cell wall"/>
    <property type="evidence" value="ECO:0007669"/>
    <property type="project" value="InterPro"/>
</dbReference>
<dbReference type="SMART" id="SM00075">
    <property type="entry name" value="HYDRO"/>
    <property type="match status" value="1"/>
</dbReference>
<dbReference type="Proteomes" id="UP000053820">
    <property type="component" value="Unassembled WGS sequence"/>
</dbReference>
<sequence>MFGRPSAFLLPIVALAAVAAAAPNDLEARGGSSQCNTGSISCCNNTYTSTDTGLTSLLGLLGIVLPAVTGLVGLGCTPITVVGTGTGATCTQQPVCCTGNTFNGLINVGCSPINLGL</sequence>
<feature type="signal peptide" evidence="7">
    <location>
        <begin position="1"/>
        <end position="21"/>
    </location>
</feature>
<keyword evidence="6 7" id="KW-1015">Disulfide bond</keyword>
<evidence type="ECO:0000256" key="2">
    <source>
        <dbReference type="ARBA" id="ARBA00010446"/>
    </source>
</evidence>
<keyword evidence="9" id="KW-1185">Reference proteome</keyword>
<dbReference type="InterPro" id="IPR001338">
    <property type="entry name" value="Class_I_Hydrophobin"/>
</dbReference>
<evidence type="ECO:0000256" key="5">
    <source>
        <dbReference type="ARBA" id="ARBA00022729"/>
    </source>
</evidence>
<dbReference type="GO" id="GO:0009277">
    <property type="term" value="C:fungal-type cell wall"/>
    <property type="evidence" value="ECO:0007669"/>
    <property type="project" value="InterPro"/>
</dbReference>
<name>A0A0C9W9C3_9AGAM</name>
<evidence type="ECO:0000256" key="7">
    <source>
        <dbReference type="RuleBase" id="RU365009"/>
    </source>
</evidence>
<accession>A0A0C9W9C3</accession>
<keyword evidence="4 7" id="KW-0964">Secreted</keyword>
<dbReference type="InterPro" id="IPR019778">
    <property type="entry name" value="Class_I_Hydrophobin_CS"/>
</dbReference>
<dbReference type="HOGENOM" id="CLU_105134_2_0_1"/>
<evidence type="ECO:0000256" key="3">
    <source>
        <dbReference type="ARBA" id="ARBA00022512"/>
    </source>
</evidence>
<proteinExistence type="inferred from homology"/>